<dbReference type="AlphaFoldDB" id="A0A1M5U1Q5"/>
<reference evidence="2 3" key="1">
    <citation type="submission" date="2016-11" db="EMBL/GenBank/DDBJ databases">
        <authorList>
            <person name="Jaros S."/>
            <person name="Januszkiewicz K."/>
            <person name="Wedrychowicz H."/>
        </authorList>
    </citation>
    <scope>NUCLEOTIDE SEQUENCE [LARGE SCALE GENOMIC DNA]</scope>
    <source>
        <strain evidence="2 3">DSM 6191</strain>
    </source>
</reference>
<protein>
    <submittedName>
        <fullName evidence="2">Uncharacterized protein</fullName>
    </submittedName>
</protein>
<dbReference type="Proteomes" id="UP000184241">
    <property type="component" value="Unassembled WGS sequence"/>
</dbReference>
<evidence type="ECO:0000313" key="2">
    <source>
        <dbReference type="EMBL" id="SHH56898.1"/>
    </source>
</evidence>
<dbReference type="EMBL" id="FQXU01000003">
    <property type="protein sequence ID" value="SHH56898.1"/>
    <property type="molecule type" value="Genomic_DNA"/>
</dbReference>
<keyword evidence="1" id="KW-0472">Membrane</keyword>
<feature type="transmembrane region" description="Helical" evidence="1">
    <location>
        <begin position="6"/>
        <end position="29"/>
    </location>
</feature>
<proteinExistence type="predicted"/>
<evidence type="ECO:0000256" key="1">
    <source>
        <dbReference type="SAM" id="Phobius"/>
    </source>
</evidence>
<evidence type="ECO:0000313" key="3">
    <source>
        <dbReference type="Proteomes" id="UP000184241"/>
    </source>
</evidence>
<dbReference type="RefSeq" id="WP_175550827.1">
    <property type="nucleotide sequence ID" value="NZ_FQXU01000003.1"/>
</dbReference>
<sequence>MKITEIIPIGTILLTIPLFIITTASNSIIEFMKSNLKKDLAVELY</sequence>
<gene>
    <name evidence="2" type="ORF">SAMN02745941_00381</name>
</gene>
<name>A0A1M5U1Q5_9CLOT</name>
<keyword evidence="1" id="KW-0812">Transmembrane</keyword>
<organism evidence="2 3">
    <name type="scientific">Clostridium intestinale DSM 6191</name>
    <dbReference type="NCBI Taxonomy" id="1121320"/>
    <lineage>
        <taxon>Bacteria</taxon>
        <taxon>Bacillati</taxon>
        <taxon>Bacillota</taxon>
        <taxon>Clostridia</taxon>
        <taxon>Eubacteriales</taxon>
        <taxon>Clostridiaceae</taxon>
        <taxon>Clostridium</taxon>
    </lineage>
</organism>
<keyword evidence="1" id="KW-1133">Transmembrane helix</keyword>
<accession>A0A1M5U1Q5</accession>